<evidence type="ECO:0000256" key="2">
    <source>
        <dbReference type="ARBA" id="ARBA00010973"/>
    </source>
</evidence>
<comment type="function">
    <text evidence="1">Is involved in generating a small heat-stable compound (Nod), an acylated oligomer of N-acetylglucosamine, that stimulates mitosis in various plant protoplasts.</text>
</comment>
<dbReference type="AlphaFoldDB" id="A0A562NRK3"/>
<evidence type="ECO:0000256" key="3">
    <source>
        <dbReference type="ARBA" id="ARBA00020071"/>
    </source>
</evidence>
<accession>A0A562NRK3</accession>
<dbReference type="GO" id="GO:0005975">
    <property type="term" value="P:carbohydrate metabolic process"/>
    <property type="evidence" value="ECO:0007669"/>
    <property type="project" value="InterPro"/>
</dbReference>
<evidence type="ECO:0000313" key="7">
    <source>
        <dbReference type="Proteomes" id="UP000317122"/>
    </source>
</evidence>
<comment type="caution">
    <text evidence="6">The sequence shown here is derived from an EMBL/GenBank/DDBJ whole genome shotgun (WGS) entry which is preliminary data.</text>
</comment>
<evidence type="ECO:0000256" key="1">
    <source>
        <dbReference type="ARBA" id="ARBA00003236"/>
    </source>
</evidence>
<evidence type="ECO:0000313" key="6">
    <source>
        <dbReference type="EMBL" id="TWI34818.1"/>
    </source>
</evidence>
<comment type="similarity">
    <text evidence="2">Belongs to the polysaccharide deacetylase family.</text>
</comment>
<evidence type="ECO:0000256" key="4">
    <source>
        <dbReference type="ARBA" id="ARBA00032976"/>
    </source>
</evidence>
<dbReference type="OrthoDB" id="9814083at2"/>
<dbReference type="PANTHER" id="PTHR10587:SF134">
    <property type="entry name" value="SECRETED PROTEIN"/>
    <property type="match status" value="1"/>
</dbReference>
<proteinExistence type="inferred from homology"/>
<dbReference type="GO" id="GO:0016810">
    <property type="term" value="F:hydrolase activity, acting on carbon-nitrogen (but not peptide) bonds"/>
    <property type="evidence" value="ECO:0007669"/>
    <property type="project" value="InterPro"/>
</dbReference>
<dbReference type="SUPFAM" id="SSF88713">
    <property type="entry name" value="Glycoside hydrolase/deacetylase"/>
    <property type="match status" value="1"/>
</dbReference>
<feature type="domain" description="NodB homology" evidence="5">
    <location>
        <begin position="57"/>
        <end position="262"/>
    </location>
</feature>
<protein>
    <recommendedName>
        <fullName evidence="3">Chitooligosaccharide deacetylase</fullName>
    </recommendedName>
    <alternativeName>
        <fullName evidence="4">Nodulation protein B</fullName>
    </alternativeName>
</protein>
<keyword evidence="7" id="KW-1185">Reference proteome</keyword>
<reference evidence="6 7" key="1">
    <citation type="journal article" date="2015" name="Stand. Genomic Sci.">
        <title>Genomic Encyclopedia of Bacterial and Archaeal Type Strains, Phase III: the genomes of soil and plant-associated and newly described type strains.</title>
        <authorList>
            <person name="Whitman W.B."/>
            <person name="Woyke T."/>
            <person name="Klenk H.P."/>
            <person name="Zhou Y."/>
            <person name="Lilburn T.G."/>
            <person name="Beck B.J."/>
            <person name="De Vos P."/>
            <person name="Vandamme P."/>
            <person name="Eisen J.A."/>
            <person name="Garrity G."/>
            <person name="Hugenholtz P."/>
            <person name="Kyrpides N.C."/>
        </authorList>
    </citation>
    <scope>NUCLEOTIDE SEQUENCE [LARGE SCALE GENOMIC DNA]</scope>
    <source>
        <strain evidence="6 7">CGMCC 1.2546</strain>
    </source>
</reference>
<dbReference type="PROSITE" id="PS51677">
    <property type="entry name" value="NODB"/>
    <property type="match status" value="1"/>
</dbReference>
<dbReference type="InterPro" id="IPR011330">
    <property type="entry name" value="Glyco_hydro/deAcase_b/a-brl"/>
</dbReference>
<gene>
    <name evidence="6" type="ORF">IQ26_03476</name>
</gene>
<dbReference type="Pfam" id="PF01522">
    <property type="entry name" value="Polysacc_deac_1"/>
    <property type="match status" value="1"/>
</dbReference>
<dbReference type="Proteomes" id="UP000317122">
    <property type="component" value="Unassembled WGS sequence"/>
</dbReference>
<dbReference type="InterPro" id="IPR050248">
    <property type="entry name" value="Polysacc_deacetylase_ArnD"/>
</dbReference>
<dbReference type="InterPro" id="IPR002509">
    <property type="entry name" value="NODB_dom"/>
</dbReference>
<sequence>MAVNCRALTLPIWNQTKRLIQEHFCAIAMSLWAATAGHAAPLVEPMLHIKPVSGGSGRIALTLDACGGQTDTRILSALVENRLPATIFVTAIWLKRNAAALQIMRAHPDLFELENHGGRHVPAVDTPQRVYGIRSAGSPEAVLAEVESGAAALAGNGQATPKWFRGATAKYSPSAIAMIRKLGFKIAAFSINGDGGSLLGAKETARRIAAAKDGDVIIAHINQPNHAAGEGVEQGVLMLKGKGFTFVRLDEANDVGNDGTTD</sequence>
<dbReference type="PANTHER" id="PTHR10587">
    <property type="entry name" value="GLYCOSYL TRANSFERASE-RELATED"/>
    <property type="match status" value="1"/>
</dbReference>
<dbReference type="Gene3D" id="3.20.20.370">
    <property type="entry name" value="Glycoside hydrolase/deacetylase"/>
    <property type="match status" value="1"/>
</dbReference>
<evidence type="ECO:0000259" key="5">
    <source>
        <dbReference type="PROSITE" id="PS51677"/>
    </source>
</evidence>
<name>A0A562NRK3_9HYPH</name>
<organism evidence="6 7">
    <name type="scientific">Mesorhizobium tianshanense</name>
    <dbReference type="NCBI Taxonomy" id="39844"/>
    <lineage>
        <taxon>Bacteria</taxon>
        <taxon>Pseudomonadati</taxon>
        <taxon>Pseudomonadota</taxon>
        <taxon>Alphaproteobacteria</taxon>
        <taxon>Hyphomicrobiales</taxon>
        <taxon>Phyllobacteriaceae</taxon>
        <taxon>Mesorhizobium</taxon>
    </lineage>
</organism>
<dbReference type="EMBL" id="VLKT01000020">
    <property type="protein sequence ID" value="TWI34818.1"/>
    <property type="molecule type" value="Genomic_DNA"/>
</dbReference>